<dbReference type="AlphaFoldDB" id="A0A646KKF5"/>
<evidence type="ECO:0000313" key="2">
    <source>
        <dbReference type="Proteomes" id="UP000419138"/>
    </source>
</evidence>
<dbReference type="EMBL" id="VCLA01000157">
    <property type="protein sequence ID" value="MQT02779.1"/>
    <property type="molecule type" value="Genomic_DNA"/>
</dbReference>
<comment type="caution">
    <text evidence="1">The sequence shown here is derived from an EMBL/GenBank/DDBJ whole genome shotgun (WGS) entry which is preliminary data.</text>
</comment>
<dbReference type="RefSeq" id="WP_153524356.1">
    <property type="nucleotide sequence ID" value="NZ_JBEPDZ010000038.1"/>
</dbReference>
<organism evidence="1 2">
    <name type="scientific">Streptomyces jumonjinensis</name>
    <dbReference type="NCBI Taxonomy" id="1945"/>
    <lineage>
        <taxon>Bacteria</taxon>
        <taxon>Bacillati</taxon>
        <taxon>Actinomycetota</taxon>
        <taxon>Actinomycetes</taxon>
        <taxon>Kitasatosporales</taxon>
        <taxon>Streptomycetaceae</taxon>
        <taxon>Streptomyces</taxon>
    </lineage>
</organism>
<evidence type="ECO:0000313" key="1">
    <source>
        <dbReference type="EMBL" id="MQT02779.1"/>
    </source>
</evidence>
<protein>
    <submittedName>
        <fullName evidence="1">Uncharacterized protein</fullName>
    </submittedName>
</protein>
<dbReference type="OrthoDB" id="9892011at2"/>
<name>A0A646KKF5_STRJU</name>
<gene>
    <name evidence="1" type="ORF">FF041_22065</name>
</gene>
<keyword evidence="2" id="KW-1185">Reference proteome</keyword>
<sequence>MKGTDHPDGLLCPCMQVVIGHEQAELVNGLEGLAADPEGFRSGCHVRRTVLFLVLAMPPVVLAPYEFVGRSGEGEDGAAAFAPVCHTLLELVPQKRTDERSRHCDEGRKYLIHSAS</sequence>
<proteinExistence type="predicted"/>
<dbReference type="Proteomes" id="UP000419138">
    <property type="component" value="Unassembled WGS sequence"/>
</dbReference>
<reference evidence="1 2" key="1">
    <citation type="submission" date="2019-05" db="EMBL/GenBank/DDBJ databases">
        <title>Comparative genomics and metabolomics analyses of clavulanic acid producing Streptomyces species provides insight into specialized metabolism and evolution of beta-lactam biosynthetic gene clusters.</title>
        <authorList>
            <person name="Moore M.A."/>
            <person name="Cruz-Morales P."/>
            <person name="Barona Gomez F."/>
            <person name="Kapil T."/>
        </authorList>
    </citation>
    <scope>NUCLEOTIDE SEQUENCE [LARGE SCALE GENOMIC DNA]</scope>
    <source>
        <strain evidence="1 2">NRRL 5741</strain>
    </source>
</reference>
<accession>A0A646KKF5</accession>